<keyword evidence="3" id="KW-0812">Transmembrane</keyword>
<proteinExistence type="inferred from homology"/>
<organism evidence="6 7">
    <name type="scientific">Pythium insidiosum</name>
    <name type="common">Pythiosis disease agent</name>
    <dbReference type="NCBI Taxonomy" id="114742"/>
    <lineage>
        <taxon>Eukaryota</taxon>
        <taxon>Sar</taxon>
        <taxon>Stramenopiles</taxon>
        <taxon>Oomycota</taxon>
        <taxon>Peronosporomycetes</taxon>
        <taxon>Pythiales</taxon>
        <taxon>Pythiaceae</taxon>
        <taxon>Pythium</taxon>
    </lineage>
</organism>
<evidence type="ECO:0000256" key="1">
    <source>
        <dbReference type="ARBA" id="ARBA00004141"/>
    </source>
</evidence>
<keyword evidence="7" id="KW-1185">Reference proteome</keyword>
<evidence type="ECO:0000313" key="6">
    <source>
        <dbReference type="EMBL" id="KAJ0393562.1"/>
    </source>
</evidence>
<protein>
    <submittedName>
        <fullName evidence="6">Uncharacterized protein</fullName>
    </submittedName>
</protein>
<accession>A0AAD5LCG8</accession>
<reference evidence="6" key="1">
    <citation type="submission" date="2021-12" db="EMBL/GenBank/DDBJ databases">
        <title>Prjna785345.</title>
        <authorList>
            <person name="Rujirawat T."/>
            <person name="Krajaejun T."/>
        </authorList>
    </citation>
    <scope>NUCLEOTIDE SEQUENCE</scope>
    <source>
        <strain evidence="6">Pi057C3</strain>
    </source>
</reference>
<name>A0AAD5LCG8_PYTIN</name>
<dbReference type="Pfam" id="PF05277">
    <property type="entry name" value="DUF726"/>
    <property type="match status" value="1"/>
</dbReference>
<dbReference type="Proteomes" id="UP001209570">
    <property type="component" value="Unassembled WGS sequence"/>
</dbReference>
<comment type="similarity">
    <text evidence="2">Belongs to the TMCO4 family.</text>
</comment>
<sequence length="417" mass="45544">MTLRSFLWSDCAELQRKQLLSDEELRQWEPLLRAAAASGDCSADVDPAALDAVRRRVRELFEQELDTLIDATRVRQNATHQQTLQQSDIVAVAAGGLLGALNAWMRPSPSPSPATSLWASAFDAAQASLNVVRQRRLLDHLRIRHLSGDETSSANVQLCINGFMTQGGDPLPNWRHWAPPGEGVVQYAVLWEAGDVDVWNEFCAHANENIKTSAAHELLTHFSGNPWHKAQDKAEQVGIVLAHVLAARPAFCRGRRITLLGHSLGAAVIYSLLNELAALRRRDGPRIDASRTLEGPVVSDALCFAGAFVPSVEGLANMAAELAPHGVLVNVFSRRDDVLSKLFWATQLHTRDAVAAGCAPLDWASSRVVNGVNVDVSELVPPRMTNQFGHSYAPHMQAIRARVLPHLPSSSFFSAPQ</sequence>
<dbReference type="GO" id="GO:0016020">
    <property type="term" value="C:membrane"/>
    <property type="evidence" value="ECO:0007669"/>
    <property type="project" value="UniProtKB-SubCell"/>
</dbReference>
<comment type="subcellular location">
    <subcellularLocation>
        <location evidence="1">Membrane</location>
        <topology evidence="1">Multi-pass membrane protein</topology>
    </subcellularLocation>
</comment>
<dbReference type="InterPro" id="IPR007941">
    <property type="entry name" value="DUF726"/>
</dbReference>
<dbReference type="SUPFAM" id="SSF53474">
    <property type="entry name" value="alpha/beta-Hydrolases"/>
    <property type="match status" value="1"/>
</dbReference>
<dbReference type="AlphaFoldDB" id="A0AAD5LCG8"/>
<keyword evidence="5" id="KW-0472">Membrane</keyword>
<dbReference type="PANTHER" id="PTHR17920">
    <property type="entry name" value="TRANSMEMBRANE AND COILED-COIL DOMAIN-CONTAINING PROTEIN 4 TMCO4"/>
    <property type="match status" value="1"/>
</dbReference>
<evidence type="ECO:0000256" key="3">
    <source>
        <dbReference type="ARBA" id="ARBA00022692"/>
    </source>
</evidence>
<comment type="caution">
    <text evidence="6">The sequence shown here is derived from an EMBL/GenBank/DDBJ whole genome shotgun (WGS) entry which is preliminary data.</text>
</comment>
<evidence type="ECO:0000256" key="4">
    <source>
        <dbReference type="ARBA" id="ARBA00022989"/>
    </source>
</evidence>
<evidence type="ECO:0000313" key="7">
    <source>
        <dbReference type="Proteomes" id="UP001209570"/>
    </source>
</evidence>
<gene>
    <name evidence="6" type="ORF">P43SY_004472</name>
</gene>
<dbReference type="InterPro" id="IPR029058">
    <property type="entry name" value="AB_hydrolase_fold"/>
</dbReference>
<keyword evidence="4" id="KW-1133">Transmembrane helix</keyword>
<dbReference type="EMBL" id="JAKCXM010000482">
    <property type="protein sequence ID" value="KAJ0393562.1"/>
    <property type="molecule type" value="Genomic_DNA"/>
</dbReference>
<evidence type="ECO:0000256" key="2">
    <source>
        <dbReference type="ARBA" id="ARBA00009824"/>
    </source>
</evidence>
<dbReference type="PANTHER" id="PTHR17920:SF3">
    <property type="entry name" value="TRANSMEMBRANE AND COILED-COIL DOMAIN-CONTAINING PROTEIN 4"/>
    <property type="match status" value="1"/>
</dbReference>
<evidence type="ECO:0000256" key="5">
    <source>
        <dbReference type="ARBA" id="ARBA00023136"/>
    </source>
</evidence>